<feature type="compositionally biased region" description="Basic and acidic residues" evidence="1">
    <location>
        <begin position="15"/>
        <end position="36"/>
    </location>
</feature>
<dbReference type="Proteomes" id="UP000078200">
    <property type="component" value="Unassembled WGS sequence"/>
</dbReference>
<sequence>MKRSCLNNKISNQTAKREPNSFSYKYHEPPSRRDGVKNALGPSQKISDQVAKRKPNSFSYKYLKPPSRRDGVKKLGPSLLGLMKREKRIDHNARHGVVVGARQTLGTLETRDRQPFLAAGRNQLQCDYLSYVWLLLIAYTCEDFHIRASTSKRYES</sequence>
<feature type="compositionally biased region" description="Polar residues" evidence="1">
    <location>
        <begin position="1"/>
        <end position="14"/>
    </location>
</feature>
<protein>
    <submittedName>
        <fullName evidence="2">Uncharacterized protein</fullName>
    </submittedName>
</protein>
<accession>A0A1A9UR22</accession>
<feature type="region of interest" description="Disordered" evidence="1">
    <location>
        <begin position="1"/>
        <end position="51"/>
    </location>
</feature>
<reference evidence="2" key="1">
    <citation type="submission" date="2020-05" db="UniProtKB">
        <authorList>
            <consortium name="EnsemblMetazoa"/>
        </authorList>
    </citation>
    <scope>IDENTIFICATION</scope>
    <source>
        <strain evidence="2">TTRI</strain>
    </source>
</reference>
<name>A0A1A9UR22_GLOAU</name>
<dbReference type="EnsemblMetazoa" id="GAUT012628-RA">
    <property type="protein sequence ID" value="GAUT012628-PA"/>
    <property type="gene ID" value="GAUT012628"/>
</dbReference>
<evidence type="ECO:0000313" key="2">
    <source>
        <dbReference type="EnsemblMetazoa" id="GAUT012628-PA"/>
    </source>
</evidence>
<evidence type="ECO:0000313" key="3">
    <source>
        <dbReference type="Proteomes" id="UP000078200"/>
    </source>
</evidence>
<proteinExistence type="predicted"/>
<dbReference type="AlphaFoldDB" id="A0A1A9UR22"/>
<organism evidence="2 3">
    <name type="scientific">Glossina austeni</name>
    <name type="common">Savannah tsetse fly</name>
    <dbReference type="NCBI Taxonomy" id="7395"/>
    <lineage>
        <taxon>Eukaryota</taxon>
        <taxon>Metazoa</taxon>
        <taxon>Ecdysozoa</taxon>
        <taxon>Arthropoda</taxon>
        <taxon>Hexapoda</taxon>
        <taxon>Insecta</taxon>
        <taxon>Pterygota</taxon>
        <taxon>Neoptera</taxon>
        <taxon>Endopterygota</taxon>
        <taxon>Diptera</taxon>
        <taxon>Brachycera</taxon>
        <taxon>Muscomorpha</taxon>
        <taxon>Hippoboscoidea</taxon>
        <taxon>Glossinidae</taxon>
        <taxon>Glossina</taxon>
    </lineage>
</organism>
<dbReference type="VEuPathDB" id="VectorBase:GAUT012628"/>
<keyword evidence="3" id="KW-1185">Reference proteome</keyword>
<evidence type="ECO:0000256" key="1">
    <source>
        <dbReference type="SAM" id="MobiDB-lite"/>
    </source>
</evidence>